<comment type="similarity">
    <text evidence="1 3">Belongs to the sulfotransferase 1 family.</text>
</comment>
<comment type="caution">
    <text evidence="5">The sequence shown here is derived from an EMBL/GenBank/DDBJ whole genome shotgun (WGS) entry which is preliminary data.</text>
</comment>
<dbReference type="OrthoDB" id="205623at2759"/>
<protein>
    <recommendedName>
        <fullName evidence="3">Sulfotransferase</fullName>
        <ecNumber evidence="3">2.8.2.-</ecNumber>
    </recommendedName>
</protein>
<organism evidence="5 6">
    <name type="scientific">Coptis chinensis</name>
    <dbReference type="NCBI Taxonomy" id="261450"/>
    <lineage>
        <taxon>Eukaryota</taxon>
        <taxon>Viridiplantae</taxon>
        <taxon>Streptophyta</taxon>
        <taxon>Embryophyta</taxon>
        <taxon>Tracheophyta</taxon>
        <taxon>Spermatophyta</taxon>
        <taxon>Magnoliopsida</taxon>
        <taxon>Ranunculales</taxon>
        <taxon>Ranunculaceae</taxon>
        <taxon>Coptidoideae</taxon>
        <taxon>Coptis</taxon>
    </lineage>
</organism>
<name>A0A835LEK7_9MAGN</name>
<proteinExistence type="inferred from homology"/>
<evidence type="ECO:0000256" key="1">
    <source>
        <dbReference type="ARBA" id="ARBA00005771"/>
    </source>
</evidence>
<dbReference type="AlphaFoldDB" id="A0A835LEK7"/>
<dbReference type="InterPro" id="IPR000863">
    <property type="entry name" value="Sulfotransferase_dom"/>
</dbReference>
<evidence type="ECO:0000256" key="2">
    <source>
        <dbReference type="ARBA" id="ARBA00022679"/>
    </source>
</evidence>
<evidence type="ECO:0000259" key="4">
    <source>
        <dbReference type="Pfam" id="PF00685"/>
    </source>
</evidence>
<dbReference type="Gene3D" id="3.40.50.300">
    <property type="entry name" value="P-loop containing nucleotide triphosphate hydrolases"/>
    <property type="match status" value="1"/>
</dbReference>
<keyword evidence="2 3" id="KW-0808">Transferase</keyword>
<accession>A0A835LEK7</accession>
<evidence type="ECO:0000313" key="6">
    <source>
        <dbReference type="Proteomes" id="UP000631114"/>
    </source>
</evidence>
<dbReference type="Pfam" id="PF00685">
    <property type="entry name" value="Sulfotransfer_1"/>
    <property type="match status" value="1"/>
</dbReference>
<gene>
    <name evidence="5" type="ORF">IFM89_017648</name>
</gene>
<reference evidence="5 6" key="1">
    <citation type="submission" date="2020-10" db="EMBL/GenBank/DDBJ databases">
        <title>The Coptis chinensis genome and diversification of protoberbering-type alkaloids.</title>
        <authorList>
            <person name="Wang B."/>
            <person name="Shu S."/>
            <person name="Song C."/>
            <person name="Liu Y."/>
        </authorList>
    </citation>
    <scope>NUCLEOTIDE SEQUENCE [LARGE SCALE GENOMIC DNA]</scope>
    <source>
        <strain evidence="5">HL-2020</strain>
        <tissue evidence="5">Leaf</tissue>
    </source>
</reference>
<dbReference type="EC" id="2.8.2.-" evidence="3"/>
<dbReference type="EMBL" id="JADFTS010000009">
    <property type="protein sequence ID" value="KAF9588969.1"/>
    <property type="molecule type" value="Genomic_DNA"/>
</dbReference>
<dbReference type="Proteomes" id="UP000631114">
    <property type="component" value="Unassembled WGS sequence"/>
</dbReference>
<dbReference type="PANTHER" id="PTHR11783">
    <property type="entry name" value="SULFOTRANSFERASE SULT"/>
    <property type="match status" value="1"/>
</dbReference>
<sequence length="319" mass="36879">MADVFAQLCTTPSSPDTSAFLTKLPKVKWLQKYDLYQWEGSWYFPAHIESTLSFQSHFEACDDDVIIASPPKAGTTWLKALLYCIMNGCKNDDEDDLATRNPHSLVKSLEGLVYVLNKTPDLSAFPSPRIFHTHLPYNALPDSIKNSKCKIIYIARNPKDTFVSLWHFMNTLRPDQDIYPLDQAFQDFCRGIHFFGPYTDNVLEYWNKSLEFPKKIHFMKFEDLKKDPKEKVKKLAEFLERPFTKDEEVDQVLWRCSIERLKNLDVNVNGSFPFGLHHSSFFRLGVVGDWKNCVTKEMSEQLDQIVCSKLEGSGLNLDI</sequence>
<dbReference type="GO" id="GO:0008146">
    <property type="term" value="F:sulfotransferase activity"/>
    <property type="evidence" value="ECO:0007669"/>
    <property type="project" value="InterPro"/>
</dbReference>
<evidence type="ECO:0000313" key="5">
    <source>
        <dbReference type="EMBL" id="KAF9588969.1"/>
    </source>
</evidence>
<feature type="domain" description="Sulfotransferase" evidence="4">
    <location>
        <begin position="62"/>
        <end position="314"/>
    </location>
</feature>
<dbReference type="InterPro" id="IPR027417">
    <property type="entry name" value="P-loop_NTPase"/>
</dbReference>
<keyword evidence="6" id="KW-1185">Reference proteome</keyword>
<dbReference type="SUPFAM" id="SSF52540">
    <property type="entry name" value="P-loop containing nucleoside triphosphate hydrolases"/>
    <property type="match status" value="1"/>
</dbReference>
<evidence type="ECO:0000256" key="3">
    <source>
        <dbReference type="RuleBase" id="RU361155"/>
    </source>
</evidence>